<gene>
    <name evidence="2" type="primary">EIF4G3</name>
    <name evidence="2" type="ORF">Ciccas_001681</name>
</gene>
<dbReference type="EMBL" id="JBJKFK010000115">
    <property type="protein sequence ID" value="KAL3319644.1"/>
    <property type="molecule type" value="Genomic_DNA"/>
</dbReference>
<keyword evidence="2" id="KW-0396">Initiation factor</keyword>
<feature type="region of interest" description="Disordered" evidence="1">
    <location>
        <begin position="420"/>
        <end position="492"/>
    </location>
</feature>
<dbReference type="Gene3D" id="1.25.40.180">
    <property type="match status" value="1"/>
</dbReference>
<dbReference type="InterPro" id="IPR016024">
    <property type="entry name" value="ARM-type_fold"/>
</dbReference>
<reference evidence="2 3" key="1">
    <citation type="submission" date="2024-11" db="EMBL/GenBank/DDBJ databases">
        <title>Adaptive evolution of stress response genes in parasites aligns with host niche diversity.</title>
        <authorList>
            <person name="Hahn C."/>
            <person name="Resl P."/>
        </authorList>
    </citation>
    <scope>NUCLEOTIDE SEQUENCE [LARGE SCALE GENOMIC DNA]</scope>
    <source>
        <strain evidence="2">EGGRZ-B1_66</strain>
        <tissue evidence="2">Body</tissue>
    </source>
</reference>
<keyword evidence="3" id="KW-1185">Reference proteome</keyword>
<feature type="region of interest" description="Disordered" evidence="1">
    <location>
        <begin position="1"/>
        <end position="37"/>
    </location>
</feature>
<evidence type="ECO:0000313" key="3">
    <source>
        <dbReference type="Proteomes" id="UP001626550"/>
    </source>
</evidence>
<accession>A0ABD2QJG2</accession>
<organism evidence="2 3">
    <name type="scientific">Cichlidogyrus casuarinus</name>
    <dbReference type="NCBI Taxonomy" id="1844966"/>
    <lineage>
        <taxon>Eukaryota</taxon>
        <taxon>Metazoa</taxon>
        <taxon>Spiralia</taxon>
        <taxon>Lophotrochozoa</taxon>
        <taxon>Platyhelminthes</taxon>
        <taxon>Monogenea</taxon>
        <taxon>Monopisthocotylea</taxon>
        <taxon>Dactylogyridea</taxon>
        <taxon>Ancyrocephalidae</taxon>
        <taxon>Cichlidogyrus</taxon>
    </lineage>
</organism>
<dbReference type="AlphaFoldDB" id="A0ABD2QJG2"/>
<sequence>MQAYHQLFLDPQSAQHQQQQQSQQLNTNQPKVSGTIPPRKKTYLFVLANESETVPVPDPQPTKPKEEVVKPVVEETKHESKTTLLFEVVPKVKTEADKFNNLLADEFDKYLVPAKLPDQRKKYSVDEMNRIANHPYTKRKRSGTAHEEIFQNMKLRGNYKPKPPGINLDLDIKLETVEKKFMPEKMMGNAAADISSEDRLLRELKAILNRLMEDNLAASVDEIKAKQVQTAEHQVLLAKAVFESAARQSKFSRVFASLTAQFWSLEEFKKGIMNLMRGSVDRTLQQHLDETNKTLDDQLQQETDSTVRKIFEERRETVLSKTEENYFGCMTFMAELYRADRFSDTQLLQILNRFVEKLDPSTARSFDIVMTIAGKTLDNKEHRKVDDLFAKLHNQIKKVTLSSYLLYHLDQLVKRRAGGWPEAPKPEKVAVATTQPSTGGGGGSGLMSINPSNLAQQSEKLRPKTRWGEGCQTKNQMPGTVAPPKQTTPKTEDEYRQALNNLRGDPILLFQSKDPKLVEDLQTSYAPAFVHFVVDLVLNKKTKERYEAGTMFEYAPEVDDFLEDCPKLFTCVGEIFYPLLHASSLTDCTFLVQACKELQGQRSSGEGLETLFSAVQLAMKNDTTANSIRAKLGPNLKMQLMQEMRVNEEQFSALCERFGAQEVVTDVAATASWKVQSKTGRKSKTASAAGGNKRGADLLAAVATASPDDLKSRMGSSDDMPPLNQFSNKLFKRSGHMPKEQMESFVNLLQFYNTKKLEHQQSFLSELDRCEGLDTEHRKAVLECLLAMRIVSKEAMNRYGQRGGGGGTLSSLIKSNFSNGTSASVE</sequence>
<evidence type="ECO:0000313" key="2">
    <source>
        <dbReference type="EMBL" id="KAL3319644.1"/>
    </source>
</evidence>
<dbReference type="Proteomes" id="UP001626550">
    <property type="component" value="Unassembled WGS sequence"/>
</dbReference>
<feature type="compositionally biased region" description="Polar residues" evidence="1">
    <location>
        <begin position="447"/>
        <end position="458"/>
    </location>
</feature>
<proteinExistence type="predicted"/>
<comment type="caution">
    <text evidence="2">The sequence shown here is derived from an EMBL/GenBank/DDBJ whole genome shotgun (WGS) entry which is preliminary data.</text>
</comment>
<evidence type="ECO:0000256" key="1">
    <source>
        <dbReference type="SAM" id="MobiDB-lite"/>
    </source>
</evidence>
<feature type="compositionally biased region" description="Low complexity" evidence="1">
    <location>
        <begin position="12"/>
        <end position="24"/>
    </location>
</feature>
<name>A0ABD2QJG2_9PLAT</name>
<dbReference type="GO" id="GO:0003743">
    <property type="term" value="F:translation initiation factor activity"/>
    <property type="evidence" value="ECO:0007669"/>
    <property type="project" value="UniProtKB-KW"/>
</dbReference>
<protein>
    <submittedName>
        <fullName evidence="2">Eukaryotic translation initiation factor 4 gamma</fullName>
    </submittedName>
</protein>
<keyword evidence="2" id="KW-0648">Protein biosynthesis</keyword>
<dbReference type="SUPFAM" id="SSF48371">
    <property type="entry name" value="ARM repeat"/>
    <property type="match status" value="1"/>
</dbReference>